<name>A0AAN6LZT3_9PLEO</name>
<reference evidence="2 3" key="1">
    <citation type="submission" date="2021-02" db="EMBL/GenBank/DDBJ databases">
        <title>Genome assembly of Pseudopithomyces chartarum.</title>
        <authorList>
            <person name="Jauregui R."/>
            <person name="Singh J."/>
            <person name="Voisey C."/>
        </authorList>
    </citation>
    <scope>NUCLEOTIDE SEQUENCE [LARGE SCALE GENOMIC DNA]</scope>
    <source>
        <strain evidence="2 3">AGR01</strain>
    </source>
</reference>
<comment type="caution">
    <text evidence="2">The sequence shown here is derived from an EMBL/GenBank/DDBJ whole genome shotgun (WGS) entry which is preliminary data.</text>
</comment>
<accession>A0AAN6LZT3</accession>
<evidence type="ECO:0000256" key="1">
    <source>
        <dbReference type="SAM" id="MobiDB-lite"/>
    </source>
</evidence>
<protein>
    <submittedName>
        <fullName evidence="2">Uncharacterized protein</fullName>
    </submittedName>
</protein>
<gene>
    <name evidence="2" type="ORF">GRF29_44g1703001</name>
</gene>
<feature type="compositionally biased region" description="Low complexity" evidence="1">
    <location>
        <begin position="143"/>
        <end position="157"/>
    </location>
</feature>
<dbReference type="EMBL" id="WVTA01000005">
    <property type="protein sequence ID" value="KAK3210116.1"/>
    <property type="molecule type" value="Genomic_DNA"/>
</dbReference>
<dbReference type="AlphaFoldDB" id="A0AAN6LZT3"/>
<sequence>MSVPTVWTNYTPPRGQCNYKPSIVSARCPCLRFMLHPLKSTTSFECDGCAHHASFHSMENKEEDAIRKRWEQEAREEALQGQQELEGRPRKRPRAIEFGRGGLIGSRSQGDEGGMVTPDEETASEVGSTRVAVKAKAKGNRIATTSTSKRSSRAGGKVTEILEGEEDCIELG</sequence>
<proteinExistence type="predicted"/>
<keyword evidence="3" id="KW-1185">Reference proteome</keyword>
<evidence type="ECO:0000313" key="3">
    <source>
        <dbReference type="Proteomes" id="UP001280581"/>
    </source>
</evidence>
<feature type="region of interest" description="Disordered" evidence="1">
    <location>
        <begin position="72"/>
        <end position="158"/>
    </location>
</feature>
<organism evidence="2 3">
    <name type="scientific">Pseudopithomyces chartarum</name>
    <dbReference type="NCBI Taxonomy" id="1892770"/>
    <lineage>
        <taxon>Eukaryota</taxon>
        <taxon>Fungi</taxon>
        <taxon>Dikarya</taxon>
        <taxon>Ascomycota</taxon>
        <taxon>Pezizomycotina</taxon>
        <taxon>Dothideomycetes</taxon>
        <taxon>Pleosporomycetidae</taxon>
        <taxon>Pleosporales</taxon>
        <taxon>Massarineae</taxon>
        <taxon>Didymosphaeriaceae</taxon>
        <taxon>Pseudopithomyces</taxon>
    </lineage>
</organism>
<evidence type="ECO:0000313" key="2">
    <source>
        <dbReference type="EMBL" id="KAK3210116.1"/>
    </source>
</evidence>
<dbReference type="Proteomes" id="UP001280581">
    <property type="component" value="Unassembled WGS sequence"/>
</dbReference>